<dbReference type="InterPro" id="IPR012914">
    <property type="entry name" value="PucR_dom"/>
</dbReference>
<sequence>MAGIEGLKNEIYYVDSMEIPDLTGWLRPNELIISTGYSFRHEPYLLCRLLDEMHRVKGAAIAIKTKRFLQEIPEEALRKSDRYRIPLIDIPAEIPSIDLTHSVMENILNRQVTVMKGVQEVSQQFTQLVLNRRSQSWSCCWGSCSTAMWPCSIWTETWRAARPAFCRNRSRRGGAFRSITGSSVIWR</sequence>
<proteinExistence type="predicted"/>
<evidence type="ECO:0000259" key="1">
    <source>
        <dbReference type="Pfam" id="PF07905"/>
    </source>
</evidence>
<organism evidence="2 4">
    <name type="scientific">Brevibacillus composti</name>
    <dbReference type="NCBI Taxonomy" id="2796470"/>
    <lineage>
        <taxon>Bacteria</taxon>
        <taxon>Bacillati</taxon>
        <taxon>Bacillota</taxon>
        <taxon>Bacilli</taxon>
        <taxon>Bacillales</taxon>
        <taxon>Paenibacillaceae</taxon>
        <taxon>Brevibacillus</taxon>
    </lineage>
</organism>
<accession>A0A7T5JR04</accession>
<name>A0A7T5JR04_9BACL</name>
<dbReference type="KEGG" id="bcop:JD108_21305"/>
<keyword evidence="5" id="KW-1185">Reference proteome</keyword>
<feature type="domain" description="Purine catabolism PurC-like" evidence="1">
    <location>
        <begin position="1"/>
        <end position="107"/>
    </location>
</feature>
<dbReference type="Proteomes" id="UP000595847">
    <property type="component" value="Chromosome"/>
</dbReference>
<dbReference type="Pfam" id="PF07905">
    <property type="entry name" value="PucR"/>
    <property type="match status" value="1"/>
</dbReference>
<evidence type="ECO:0000313" key="5">
    <source>
        <dbReference type="Proteomes" id="UP000677234"/>
    </source>
</evidence>
<dbReference type="AlphaFoldDB" id="A0A7T5JR04"/>
<dbReference type="EMBL" id="CP066308">
    <property type="protein sequence ID" value="QQE76725.1"/>
    <property type="molecule type" value="Genomic_DNA"/>
</dbReference>
<evidence type="ECO:0000313" key="3">
    <source>
        <dbReference type="EMBL" id="QUO43793.1"/>
    </source>
</evidence>
<evidence type="ECO:0000313" key="4">
    <source>
        <dbReference type="Proteomes" id="UP000595847"/>
    </source>
</evidence>
<evidence type="ECO:0000313" key="2">
    <source>
        <dbReference type="EMBL" id="QQE76725.1"/>
    </source>
</evidence>
<gene>
    <name evidence="2" type="ORF">JD108_21305</name>
    <name evidence="3" type="ORF">KDJ56_21240</name>
</gene>
<protein>
    <submittedName>
        <fullName evidence="2">PucR family transcriptional regulator ligand-binding domain-containing protein</fullName>
    </submittedName>
</protein>
<reference evidence="3" key="2">
    <citation type="submission" date="2021-04" db="EMBL/GenBank/DDBJ databases">
        <title>Brevibacillus composti FJAT-54423, complete genome.</title>
        <authorList>
            <person name="Tang R."/>
        </authorList>
    </citation>
    <scope>NUCLEOTIDE SEQUENCE</scope>
    <source>
        <strain evidence="3">FJAT-54424</strain>
    </source>
</reference>
<reference evidence="2 4" key="1">
    <citation type="submission" date="2020-12" db="EMBL/GenBank/DDBJ databases">
        <title>strain FJAT-54423T represents a novel species of the genus Brevibacillus.</title>
        <authorList>
            <person name="Tang R."/>
        </authorList>
    </citation>
    <scope>NUCLEOTIDE SEQUENCE [LARGE SCALE GENOMIC DNA]</scope>
    <source>
        <strain evidence="2 4">FJAT-54423</strain>
    </source>
</reference>
<dbReference type="EMBL" id="CP073708">
    <property type="protein sequence ID" value="QUO43793.1"/>
    <property type="molecule type" value="Genomic_DNA"/>
</dbReference>
<dbReference type="Proteomes" id="UP000677234">
    <property type="component" value="Chromosome"/>
</dbReference>